<dbReference type="AlphaFoldDB" id="A0A7R9LJD4"/>
<gene>
    <name evidence="3" type="ORF">ONB1V03_LOCUS3773</name>
</gene>
<dbReference type="GO" id="GO:0004089">
    <property type="term" value="F:carbonate dehydratase activity"/>
    <property type="evidence" value="ECO:0007669"/>
    <property type="project" value="InterPro"/>
</dbReference>
<dbReference type="Gene3D" id="3.10.200.10">
    <property type="entry name" value="Alpha carbonic anhydrase"/>
    <property type="match status" value="1"/>
</dbReference>
<protein>
    <recommendedName>
        <fullName evidence="2">Alpha-carbonic anhydrase domain-containing protein</fullName>
    </recommendedName>
</protein>
<proteinExistence type="inferred from homology"/>
<dbReference type="Proteomes" id="UP000728032">
    <property type="component" value="Unassembled WGS sequence"/>
</dbReference>
<dbReference type="EMBL" id="CAJPVJ010001182">
    <property type="protein sequence ID" value="CAG2164214.1"/>
    <property type="molecule type" value="Genomic_DNA"/>
</dbReference>
<dbReference type="EMBL" id="OC916007">
    <property type="protein sequence ID" value="CAD7642774.1"/>
    <property type="molecule type" value="Genomic_DNA"/>
</dbReference>
<evidence type="ECO:0000259" key="2">
    <source>
        <dbReference type="PROSITE" id="PS51144"/>
    </source>
</evidence>
<name>A0A7R9LJD4_9ACAR</name>
<feature type="domain" description="Alpha-carbonic anhydrase" evidence="2">
    <location>
        <begin position="1"/>
        <end position="78"/>
    </location>
</feature>
<dbReference type="PROSITE" id="PS51144">
    <property type="entry name" value="ALPHA_CA_2"/>
    <property type="match status" value="1"/>
</dbReference>
<dbReference type="SUPFAM" id="SSF51069">
    <property type="entry name" value="Carbonic anhydrase"/>
    <property type="match status" value="1"/>
</dbReference>
<dbReference type="InterPro" id="IPR023561">
    <property type="entry name" value="Carbonic_anhydrase_a-class"/>
</dbReference>
<dbReference type="GO" id="GO:0008270">
    <property type="term" value="F:zinc ion binding"/>
    <property type="evidence" value="ECO:0007669"/>
    <property type="project" value="InterPro"/>
</dbReference>
<dbReference type="InterPro" id="IPR001148">
    <property type="entry name" value="CA_dom"/>
</dbReference>
<evidence type="ECO:0000313" key="3">
    <source>
        <dbReference type="EMBL" id="CAD7642774.1"/>
    </source>
</evidence>
<organism evidence="3">
    <name type="scientific">Oppiella nova</name>
    <dbReference type="NCBI Taxonomy" id="334625"/>
    <lineage>
        <taxon>Eukaryota</taxon>
        <taxon>Metazoa</taxon>
        <taxon>Ecdysozoa</taxon>
        <taxon>Arthropoda</taxon>
        <taxon>Chelicerata</taxon>
        <taxon>Arachnida</taxon>
        <taxon>Acari</taxon>
        <taxon>Acariformes</taxon>
        <taxon>Sarcoptiformes</taxon>
        <taxon>Oribatida</taxon>
        <taxon>Brachypylina</taxon>
        <taxon>Oppioidea</taxon>
        <taxon>Oppiidae</taxon>
        <taxon>Oppiella</taxon>
    </lineage>
</organism>
<accession>A0A7R9LJD4</accession>
<comment type="similarity">
    <text evidence="1">Belongs to the alpha-carbonic anhydrase family.</text>
</comment>
<dbReference type="PANTHER" id="PTHR18952">
    <property type="entry name" value="CARBONIC ANHYDRASE"/>
    <property type="match status" value="1"/>
</dbReference>
<dbReference type="Pfam" id="PF00194">
    <property type="entry name" value="Carb_anhydrase"/>
    <property type="match status" value="1"/>
</dbReference>
<sequence length="82" mass="9733">MIVATRLSTRIDKYYITYEGSLTQPSCHETVTWIVLNKPIYMTFHQFHQLRTTMHSDGHGDNFRPLQHINHRAMRTSINFQV</sequence>
<dbReference type="GO" id="GO:0006730">
    <property type="term" value="P:one-carbon metabolic process"/>
    <property type="evidence" value="ECO:0007669"/>
    <property type="project" value="TreeGrafter"/>
</dbReference>
<evidence type="ECO:0000256" key="1">
    <source>
        <dbReference type="ARBA" id="ARBA00010718"/>
    </source>
</evidence>
<evidence type="ECO:0000313" key="4">
    <source>
        <dbReference type="Proteomes" id="UP000728032"/>
    </source>
</evidence>
<dbReference type="InterPro" id="IPR036398">
    <property type="entry name" value="CA_dom_sf"/>
</dbReference>
<reference evidence="3" key="1">
    <citation type="submission" date="2020-11" db="EMBL/GenBank/DDBJ databases">
        <authorList>
            <person name="Tran Van P."/>
        </authorList>
    </citation>
    <scope>NUCLEOTIDE SEQUENCE</scope>
</reference>
<keyword evidence="4" id="KW-1185">Reference proteome</keyword>
<dbReference type="PANTHER" id="PTHR18952:SF208">
    <property type="entry name" value="CARBONIC ANHYDRASE XA-RELATED"/>
    <property type="match status" value="1"/>
</dbReference>
<dbReference type="OrthoDB" id="5978072at2759"/>